<feature type="transmembrane region" description="Helical" evidence="2">
    <location>
        <begin position="463"/>
        <end position="482"/>
    </location>
</feature>
<feature type="transmembrane region" description="Helical" evidence="2">
    <location>
        <begin position="550"/>
        <end position="570"/>
    </location>
</feature>
<feature type="transmembrane region" description="Helical" evidence="2">
    <location>
        <begin position="984"/>
        <end position="1002"/>
    </location>
</feature>
<feature type="transmembrane region" description="Helical" evidence="2">
    <location>
        <begin position="1402"/>
        <end position="1421"/>
    </location>
</feature>
<feature type="transmembrane region" description="Helical" evidence="2">
    <location>
        <begin position="1486"/>
        <end position="1505"/>
    </location>
</feature>
<feature type="transmembrane region" description="Helical" evidence="2">
    <location>
        <begin position="1343"/>
        <end position="1364"/>
    </location>
</feature>
<feature type="region of interest" description="Disordered" evidence="1">
    <location>
        <begin position="390"/>
        <end position="427"/>
    </location>
</feature>
<feature type="transmembrane region" description="Helical" evidence="2">
    <location>
        <begin position="797"/>
        <end position="817"/>
    </location>
</feature>
<feature type="transmembrane region" description="Helical" evidence="2">
    <location>
        <begin position="697"/>
        <end position="714"/>
    </location>
</feature>
<reference evidence="4" key="1">
    <citation type="submission" date="2016-06" db="EMBL/GenBank/DDBJ databases">
        <authorList>
            <person name="Varghese N."/>
            <person name="Submissions Spin"/>
        </authorList>
    </citation>
    <scope>NUCLEOTIDE SEQUENCE [LARGE SCALE GENOMIC DNA]</scope>
    <source>
        <strain evidence="4">DSM 45577</strain>
    </source>
</reference>
<feature type="transmembrane region" description="Helical" evidence="2">
    <location>
        <begin position="1318"/>
        <end position="1337"/>
    </location>
</feature>
<dbReference type="InterPro" id="IPR058062">
    <property type="entry name" value="SCO7613_C"/>
</dbReference>
<feature type="transmembrane region" description="Helical" evidence="2">
    <location>
        <begin position="823"/>
        <end position="842"/>
    </location>
</feature>
<feature type="transmembrane region" description="Helical" evidence="2">
    <location>
        <begin position="218"/>
        <end position="237"/>
    </location>
</feature>
<feature type="transmembrane region" description="Helical" evidence="2">
    <location>
        <begin position="1560"/>
        <end position="1579"/>
    </location>
</feature>
<feature type="transmembrane region" description="Helical" evidence="2">
    <location>
        <begin position="1538"/>
        <end position="1554"/>
    </location>
</feature>
<sequence>MQTFQCSSCGREIKAAAHCPHCGADQPQWAGHLAEVERSIAEMKAREAAIAAEQRQIAQKMQAALFQRDILAHAGEQPGKQGVRPRRVRRGRAGGTTGRAHRAGTSGKAGTSGAAAGPVGTPPRTGGTSPGGRNTSPGRTDTPTGGAGRVPQQAGAPTAGPTTETTGTRSPGTPPRVPRQGPTVAPPPEDPPLSRATWLDADDPEHPPEASSREVQNIPLGLSALVLGVAAVVFAVLGTSSMGALGRLGVLLVATVLMLLAPPVLAHRGLTSTAETIAAVGLLLLPLAGYALWAVDRIGSGAVSGALFAALVLGGTAGGSLAYARWTGLRVPRFTTVLAAQPVVPLLAYDWISGPVGWALVLTVVAAVDLWLARSPLTVERPVRQDLADRYPPLTMPTEGRPETAQEETGEVLGAGPTRPRVTTGPARPVPGLRELTFTLHGVAIAVALAYAVTGLLRADTVPAAAGAGMALLLAAVVCLAGTLTLRQPPLPDLGAGIVTLAVIAAFSRVAAVALPGRAVLLIAAVIALTGLAVRAVPEAARRGPQLASAAALTVCGVLVAVDAVRAGLAPVRAALPAWAADLDRYPGELAAAVGPAAWQLPAAALLLTVAAVLALPVPIRREFAVVGAALTALAVPAAFGLGWSAAPWPMVLAAVGIGALGLSTTTERSALAHVVTAAVVGAAGAGASLARPGLTSAVLLALCLAGIAVALAPRYRMTPAGTGTVAAWAAGGAAFALPGSVAAFVAANIVVDPTPTPASVREMTVPVLAASFLAVCVTLGYAAVVQVSQRHIPTPLAAGAGLGALVVGATAVVAPGRTAADLWVGVLVLATTALVVLAPSIDASRRSDASVDGADLALAAVTTTLVATMVRIAAVLTPGGQLVVAAVLVLVIAVAARAMPVEWRRGPILGVAVGGVLIGVLAGWSAVRGGFGVLATPGPIWSGDLTNWPAAPTGGSTWQAPVALALLAVAAAVLLPPPWRYDVSGGAAVLATIAVPAAFGLPWWSPVLVGIMVATGFAMAAVATVDPRAGLSRALLAGLLCLYAAGAGLVRPWTTALALGSIVLLGVAVAVVARVQASWQVNDLTTEGMPPHLVQIGGAAAGAALLATPGAVAALAAEFGRSPQVILTSALAATSLGLVALGTVRDRVPQYLPYGSGAVAGGATVTALAAIPVGLPVGVYAAAAALLGVLAELLRAATAPPAESARPVRRWSVRFDGSLRRDPDDPVLRWRVSPAAGALAAATVPILLALYSIGPALVMALAQPYRTLSATWQGPPPELLSVPPAAADPTHVLTTLLLTVTAALAAVGFSDGRRSRAVPVILPGIGVTLLIAPIALGQPWPASALAGLAVFTISMLGLALTPPPPPAERARSLRWARVLVFGLGLAAGGAGLAAGLATQELTLFVLGGGAAVGLVAAIFGTTGRARILGWLFASLKAQLFVLTLGLAAGFPAVWSAFGVLAVGAALQVLAVTLPRLRRPEAQREAATVEWSGFAAALIALALAFDSPRHIAGLLAAWGAVLGVAATRPGRRPTERRILFWAVVLCEITAWWILMRVADVALPEAYTLPFALLALLVGLLELRQRADLSSWVAYGPALVAAFVPTLAIVLATDTSLMRQVLLLLGAVAVLVFGSTSQQQAPVIIGAVVTAIAALHALFSLGPWLVLIPVGLVLLVLGASNERRRRAQERLQTALRGMR</sequence>
<gene>
    <name evidence="3" type="ORF">GA0070617_1321</name>
</gene>
<feature type="transmembrane region" description="Helical" evidence="2">
    <location>
        <begin position="764"/>
        <end position="785"/>
    </location>
</feature>
<feature type="transmembrane region" description="Helical" evidence="2">
    <location>
        <begin position="1033"/>
        <end position="1051"/>
    </location>
</feature>
<feature type="region of interest" description="Disordered" evidence="1">
    <location>
        <begin position="73"/>
        <end position="214"/>
    </location>
</feature>
<proteinExistence type="predicted"/>
<feature type="compositionally biased region" description="Low complexity" evidence="1">
    <location>
        <begin position="154"/>
        <end position="171"/>
    </location>
</feature>
<keyword evidence="2" id="KW-0472">Membrane</keyword>
<keyword evidence="2" id="KW-0812">Transmembrane</keyword>
<dbReference type="STRING" id="683228.GA0070617_1321"/>
<feature type="transmembrane region" description="Helical" evidence="2">
    <location>
        <begin position="519"/>
        <end position="538"/>
    </location>
</feature>
<feature type="transmembrane region" description="Helical" evidence="2">
    <location>
        <begin position="1057"/>
        <end position="1076"/>
    </location>
</feature>
<feature type="transmembrane region" description="Helical" evidence="2">
    <location>
        <begin position="1454"/>
        <end position="1474"/>
    </location>
</feature>
<evidence type="ECO:0000313" key="3">
    <source>
        <dbReference type="EMBL" id="SCL49902.1"/>
    </source>
</evidence>
<protein>
    <submittedName>
        <fullName evidence="3">Uncharacterized protein</fullName>
    </submittedName>
</protein>
<feature type="transmembrane region" description="Helical" evidence="2">
    <location>
        <begin position="1178"/>
        <end position="1198"/>
    </location>
</feature>
<feature type="transmembrane region" description="Helical" evidence="2">
    <location>
        <begin position="1376"/>
        <end position="1396"/>
    </location>
</feature>
<feature type="transmembrane region" description="Helical" evidence="2">
    <location>
        <begin position="959"/>
        <end position="977"/>
    </location>
</feature>
<feature type="transmembrane region" description="Helical" evidence="2">
    <location>
        <begin position="726"/>
        <end position="752"/>
    </location>
</feature>
<feature type="transmembrane region" description="Helical" evidence="2">
    <location>
        <begin position="1008"/>
        <end position="1026"/>
    </location>
</feature>
<dbReference type="Proteomes" id="UP000198937">
    <property type="component" value="Unassembled WGS sequence"/>
</dbReference>
<feature type="compositionally biased region" description="Low complexity" evidence="1">
    <location>
        <begin position="103"/>
        <end position="138"/>
    </location>
</feature>
<evidence type="ECO:0000256" key="1">
    <source>
        <dbReference type="SAM" id="MobiDB-lite"/>
    </source>
</evidence>
<name>A0A1C6U7A7_9ACTN</name>
<feature type="transmembrane region" description="Helical" evidence="2">
    <location>
        <begin position="854"/>
        <end position="874"/>
    </location>
</feature>
<feature type="transmembrane region" description="Helical" evidence="2">
    <location>
        <begin position="880"/>
        <end position="897"/>
    </location>
</feature>
<feature type="transmembrane region" description="Helical" evidence="2">
    <location>
        <begin position="1640"/>
        <end position="1657"/>
    </location>
</feature>
<feature type="transmembrane region" description="Helical" evidence="2">
    <location>
        <begin position="1428"/>
        <end position="1448"/>
    </location>
</feature>
<evidence type="ECO:0000256" key="2">
    <source>
        <dbReference type="SAM" id="Phobius"/>
    </source>
</evidence>
<feature type="transmembrane region" description="Helical" evidence="2">
    <location>
        <begin position="1291"/>
        <end position="1311"/>
    </location>
</feature>
<feature type="transmembrane region" description="Helical" evidence="2">
    <location>
        <begin position="590"/>
        <end position="616"/>
    </location>
</feature>
<feature type="transmembrane region" description="Helical" evidence="2">
    <location>
        <begin position="277"/>
        <end position="295"/>
    </location>
</feature>
<feature type="transmembrane region" description="Helical" evidence="2">
    <location>
        <begin position="1152"/>
        <end position="1172"/>
    </location>
</feature>
<dbReference type="EMBL" id="FMIA01000002">
    <property type="protein sequence ID" value="SCL49902.1"/>
    <property type="molecule type" value="Genomic_DNA"/>
</dbReference>
<feature type="transmembrane region" description="Helical" evidence="2">
    <location>
        <begin position="1591"/>
        <end position="1610"/>
    </location>
</feature>
<feature type="compositionally biased region" description="Basic residues" evidence="1">
    <location>
        <begin position="83"/>
        <end position="92"/>
    </location>
</feature>
<feature type="transmembrane region" description="Helical" evidence="2">
    <location>
        <begin position="1511"/>
        <end position="1526"/>
    </location>
</feature>
<feature type="transmembrane region" description="Helical" evidence="2">
    <location>
        <begin position="623"/>
        <end position="640"/>
    </location>
</feature>
<feature type="transmembrane region" description="Helical" evidence="2">
    <location>
        <begin position="1616"/>
        <end position="1633"/>
    </location>
</feature>
<dbReference type="NCBIfam" id="NF047321">
    <property type="entry name" value="SCO7613_CTERM"/>
    <property type="match status" value="1"/>
</dbReference>
<keyword evidence="4" id="KW-1185">Reference proteome</keyword>
<feature type="transmembrane region" description="Helical" evidence="2">
    <location>
        <begin position="307"/>
        <end position="326"/>
    </location>
</feature>
<feature type="transmembrane region" description="Helical" evidence="2">
    <location>
        <begin position="1663"/>
        <end position="1679"/>
    </location>
</feature>
<feature type="transmembrane region" description="Helical" evidence="2">
    <location>
        <begin position="494"/>
        <end position="513"/>
    </location>
</feature>
<feature type="transmembrane region" description="Helical" evidence="2">
    <location>
        <begin position="244"/>
        <end position="265"/>
    </location>
</feature>
<feature type="transmembrane region" description="Helical" evidence="2">
    <location>
        <begin position="1097"/>
        <end position="1118"/>
    </location>
</feature>
<organism evidence="3 4">
    <name type="scientific">Micromonospora yangpuensis</name>
    <dbReference type="NCBI Taxonomy" id="683228"/>
    <lineage>
        <taxon>Bacteria</taxon>
        <taxon>Bacillati</taxon>
        <taxon>Actinomycetota</taxon>
        <taxon>Actinomycetes</taxon>
        <taxon>Micromonosporales</taxon>
        <taxon>Micromonosporaceae</taxon>
        <taxon>Micromonospora</taxon>
    </lineage>
</organism>
<keyword evidence="2" id="KW-1133">Transmembrane helix</keyword>
<evidence type="ECO:0000313" key="4">
    <source>
        <dbReference type="Proteomes" id="UP000198937"/>
    </source>
</evidence>
<feature type="transmembrane region" description="Helical" evidence="2">
    <location>
        <begin position="1124"/>
        <end position="1145"/>
    </location>
</feature>
<accession>A0A1C6U7A7</accession>
<feature type="transmembrane region" description="Helical" evidence="2">
    <location>
        <begin position="909"/>
        <end position="928"/>
    </location>
</feature>
<feature type="transmembrane region" description="Helical" evidence="2">
    <location>
        <begin position="346"/>
        <end position="372"/>
    </location>
</feature>
<dbReference type="RefSeq" id="WP_229688127.1">
    <property type="nucleotide sequence ID" value="NZ_BMMJ01000001.1"/>
</dbReference>
<feature type="transmembrane region" description="Helical" evidence="2">
    <location>
        <begin position="1239"/>
        <end position="1263"/>
    </location>
</feature>
<feature type="transmembrane region" description="Helical" evidence="2">
    <location>
        <begin position="646"/>
        <end position="664"/>
    </location>
</feature>
<feature type="transmembrane region" description="Helical" evidence="2">
    <location>
        <begin position="671"/>
        <end position="691"/>
    </location>
</feature>
<feature type="transmembrane region" description="Helical" evidence="2">
    <location>
        <begin position="438"/>
        <end position="457"/>
    </location>
</feature>